<dbReference type="InterPro" id="IPR027417">
    <property type="entry name" value="P-loop_NTPase"/>
</dbReference>
<dbReference type="InterPro" id="IPR003593">
    <property type="entry name" value="AAA+_ATPase"/>
</dbReference>
<evidence type="ECO:0000259" key="4">
    <source>
        <dbReference type="PROSITE" id="PS50893"/>
    </source>
</evidence>
<proteinExistence type="predicted"/>
<dbReference type="InterPro" id="IPR050093">
    <property type="entry name" value="ABC_SmlMolc_Importer"/>
</dbReference>
<dbReference type="PROSITE" id="PS00211">
    <property type="entry name" value="ABC_TRANSPORTER_1"/>
    <property type="match status" value="1"/>
</dbReference>
<sequence>MSTPLHVDLTATRGTFELRTAFDLAPGERLSVLGPNGAGKSTLLGALAGSVPATGTIRLGDRMLNGGRRPVAPHARRITLLDQKPRLFPHLDARANIAFGPRSRGVSRNDAAAIADDWLGLLDLAGFGDSKPEALSGGQQQRIAIARAFAAEPDLVLLDEPFSALDARTAPQVRRLLHEQLQASRTTSILVTHELADAWQWADRCLVIEGGEVVADTSPAAIASRPEHPFTAALAGFGVVHGTWSRGRLLADGHELADATPIGPIAEGDAVFGIADPREVRVAAPDEPGALPGLVIASSIRAGMLELTHSSGLVAEVAAPTTAPSSGDTVWLRPARIDVRPAPHR</sequence>
<evidence type="ECO:0000256" key="3">
    <source>
        <dbReference type="ARBA" id="ARBA00022840"/>
    </source>
</evidence>
<reference evidence="6" key="1">
    <citation type="journal article" date="2019" name="Int. J. Syst. Evol. Microbiol.">
        <title>The Global Catalogue of Microorganisms (GCM) 10K type strain sequencing project: providing services to taxonomists for standard genome sequencing and annotation.</title>
        <authorList>
            <consortium name="The Broad Institute Genomics Platform"/>
            <consortium name="The Broad Institute Genome Sequencing Center for Infectious Disease"/>
            <person name="Wu L."/>
            <person name="Ma J."/>
        </authorList>
    </citation>
    <scope>NUCLEOTIDE SEQUENCE [LARGE SCALE GENOMIC DNA]</scope>
    <source>
        <strain evidence="6">TISTR 1514</strain>
    </source>
</reference>
<evidence type="ECO:0000256" key="2">
    <source>
        <dbReference type="ARBA" id="ARBA00022741"/>
    </source>
</evidence>
<dbReference type="SUPFAM" id="SSF52540">
    <property type="entry name" value="P-loop containing nucleoside triphosphate hydrolases"/>
    <property type="match status" value="1"/>
</dbReference>
<protein>
    <submittedName>
        <fullName evidence="5">Sulfate/molybdate ABC transporter ATP-binding protein</fullName>
    </submittedName>
</protein>
<dbReference type="PANTHER" id="PTHR42781">
    <property type="entry name" value="SPERMIDINE/PUTRESCINE IMPORT ATP-BINDING PROTEIN POTA"/>
    <property type="match status" value="1"/>
</dbReference>
<dbReference type="Proteomes" id="UP001597492">
    <property type="component" value="Unassembled WGS sequence"/>
</dbReference>
<dbReference type="RefSeq" id="WP_019619713.1">
    <property type="nucleotide sequence ID" value="NZ_JBHUNE010000005.1"/>
</dbReference>
<name>A0ABW5UYC4_9MICO</name>
<dbReference type="InterPro" id="IPR003439">
    <property type="entry name" value="ABC_transporter-like_ATP-bd"/>
</dbReference>
<evidence type="ECO:0000256" key="1">
    <source>
        <dbReference type="ARBA" id="ARBA00022448"/>
    </source>
</evidence>
<feature type="domain" description="ABC transporter" evidence="4">
    <location>
        <begin position="2"/>
        <end position="235"/>
    </location>
</feature>
<dbReference type="EMBL" id="JBHUNE010000005">
    <property type="protein sequence ID" value="MFD2757993.1"/>
    <property type="molecule type" value="Genomic_DNA"/>
</dbReference>
<dbReference type="Pfam" id="PF00005">
    <property type="entry name" value="ABC_tran"/>
    <property type="match status" value="1"/>
</dbReference>
<dbReference type="InterPro" id="IPR017871">
    <property type="entry name" value="ABC_transporter-like_CS"/>
</dbReference>
<organism evidence="5 6">
    <name type="scientific">Gulosibacter faecalis</name>
    <dbReference type="NCBI Taxonomy" id="272240"/>
    <lineage>
        <taxon>Bacteria</taxon>
        <taxon>Bacillati</taxon>
        <taxon>Actinomycetota</taxon>
        <taxon>Actinomycetes</taxon>
        <taxon>Micrococcales</taxon>
        <taxon>Microbacteriaceae</taxon>
        <taxon>Gulosibacter</taxon>
    </lineage>
</organism>
<comment type="caution">
    <text evidence="5">The sequence shown here is derived from an EMBL/GenBank/DDBJ whole genome shotgun (WGS) entry which is preliminary data.</text>
</comment>
<dbReference type="SMART" id="SM00382">
    <property type="entry name" value="AAA"/>
    <property type="match status" value="1"/>
</dbReference>
<dbReference type="PROSITE" id="PS50893">
    <property type="entry name" value="ABC_TRANSPORTER_2"/>
    <property type="match status" value="1"/>
</dbReference>
<evidence type="ECO:0000313" key="5">
    <source>
        <dbReference type="EMBL" id="MFD2757993.1"/>
    </source>
</evidence>
<dbReference type="Gene3D" id="3.40.50.300">
    <property type="entry name" value="P-loop containing nucleotide triphosphate hydrolases"/>
    <property type="match status" value="1"/>
</dbReference>
<accession>A0ABW5UYC4</accession>
<dbReference type="GO" id="GO:0005524">
    <property type="term" value="F:ATP binding"/>
    <property type="evidence" value="ECO:0007669"/>
    <property type="project" value="UniProtKB-KW"/>
</dbReference>
<dbReference type="PANTHER" id="PTHR42781:SF4">
    <property type="entry name" value="SPERMIDINE_PUTRESCINE IMPORT ATP-BINDING PROTEIN POTA"/>
    <property type="match status" value="1"/>
</dbReference>
<evidence type="ECO:0000313" key="6">
    <source>
        <dbReference type="Proteomes" id="UP001597492"/>
    </source>
</evidence>
<keyword evidence="3 5" id="KW-0067">ATP-binding</keyword>
<keyword evidence="1" id="KW-0813">Transport</keyword>
<gene>
    <name evidence="5" type="ORF">ACFSW7_06340</name>
</gene>
<keyword evidence="6" id="KW-1185">Reference proteome</keyword>
<keyword evidence="2" id="KW-0547">Nucleotide-binding</keyword>